<dbReference type="EMBL" id="LAJG01000014">
    <property type="protein sequence ID" value="KKB79838.1"/>
    <property type="molecule type" value="Genomic_DNA"/>
</dbReference>
<accession>A0A0F5LBW2</accession>
<protein>
    <submittedName>
        <fullName evidence="1">Uncharacterized protein</fullName>
    </submittedName>
</protein>
<name>A0A0F5LBW2_9HYPH</name>
<dbReference type="AlphaFoldDB" id="A0A0F5LBW2"/>
<gene>
    <name evidence="1" type="ORF">VW35_04920</name>
</gene>
<organism evidence="1 2">
    <name type="scientific">Devosia soli</name>
    <dbReference type="NCBI Taxonomy" id="361041"/>
    <lineage>
        <taxon>Bacteria</taxon>
        <taxon>Pseudomonadati</taxon>
        <taxon>Pseudomonadota</taxon>
        <taxon>Alphaproteobacteria</taxon>
        <taxon>Hyphomicrobiales</taxon>
        <taxon>Devosiaceae</taxon>
        <taxon>Devosia</taxon>
    </lineage>
</organism>
<sequence length="77" mass="8287">MALVSSHLHLTMACPHCRSANSITTADLPIGTLLGCSRCGTTLAFWRGPRQGFEPLSLTDVARVGESEGMPDMERRA</sequence>
<keyword evidence="2" id="KW-1185">Reference proteome</keyword>
<reference evidence="1 2" key="1">
    <citation type="submission" date="2015-03" db="EMBL/GenBank/DDBJ databases">
        <authorList>
            <person name="Hassan Y.I."/>
            <person name="Lepp D."/>
            <person name="Zhou T."/>
        </authorList>
    </citation>
    <scope>NUCLEOTIDE SEQUENCE [LARGE SCALE GENOMIC DNA]</scope>
    <source>
        <strain evidence="1 2">GH2-10</strain>
    </source>
</reference>
<evidence type="ECO:0000313" key="1">
    <source>
        <dbReference type="EMBL" id="KKB79838.1"/>
    </source>
</evidence>
<evidence type="ECO:0000313" key="2">
    <source>
        <dbReference type="Proteomes" id="UP000033514"/>
    </source>
</evidence>
<dbReference type="STRING" id="361041.VW35_04920"/>
<dbReference type="Proteomes" id="UP000033514">
    <property type="component" value="Unassembled WGS sequence"/>
</dbReference>
<proteinExistence type="predicted"/>
<comment type="caution">
    <text evidence="1">The sequence shown here is derived from an EMBL/GenBank/DDBJ whole genome shotgun (WGS) entry which is preliminary data.</text>
</comment>